<evidence type="ECO:0000313" key="15">
    <source>
        <dbReference type="EMBL" id="RZF36416.1"/>
    </source>
</evidence>
<comment type="catalytic activity">
    <reaction evidence="10">
        <text>glycerol + ATP = sn-glycerol 3-phosphate + ADP + H(+)</text>
        <dbReference type="Rhea" id="RHEA:21644"/>
        <dbReference type="ChEBI" id="CHEBI:15378"/>
        <dbReference type="ChEBI" id="CHEBI:17754"/>
        <dbReference type="ChEBI" id="CHEBI:30616"/>
        <dbReference type="ChEBI" id="CHEBI:57597"/>
        <dbReference type="ChEBI" id="CHEBI:456216"/>
        <dbReference type="EC" id="2.7.1.30"/>
    </reaction>
</comment>
<dbReference type="EC" id="2.7.1.30" evidence="3"/>
<comment type="similarity">
    <text evidence="2 12">Belongs to the FGGY kinase family.</text>
</comment>
<protein>
    <recommendedName>
        <fullName evidence="11">Probable glycerol kinase</fullName>
        <ecNumber evidence="3">2.7.1.30</ecNumber>
    </recommendedName>
    <alternativeName>
        <fullName evidence="9">ATP:glycerol 3-phosphotransferase</fullName>
    </alternativeName>
</protein>
<dbReference type="InterPro" id="IPR042018">
    <property type="entry name" value="GK1-3_metazoan-type"/>
</dbReference>
<accession>A0A482WT10</accession>
<dbReference type="PANTHER" id="PTHR10196:SF69">
    <property type="entry name" value="GLYCEROL KINASE"/>
    <property type="match status" value="1"/>
</dbReference>
<dbReference type="AlphaFoldDB" id="A0A482WT10"/>
<dbReference type="UniPathway" id="UPA00618">
    <property type="reaction ID" value="UER00672"/>
</dbReference>
<dbReference type="NCBIfam" id="NF000756">
    <property type="entry name" value="PRK00047.1"/>
    <property type="match status" value="1"/>
</dbReference>
<dbReference type="GO" id="GO:0046167">
    <property type="term" value="P:glycerol-3-phosphate biosynthetic process"/>
    <property type="evidence" value="ECO:0007669"/>
    <property type="project" value="TreeGrafter"/>
</dbReference>
<dbReference type="Pfam" id="PF02782">
    <property type="entry name" value="FGGY_C"/>
    <property type="match status" value="1"/>
</dbReference>
<evidence type="ECO:0000259" key="14">
    <source>
        <dbReference type="Pfam" id="PF02782"/>
    </source>
</evidence>
<feature type="domain" description="Carbohydrate kinase FGGY N-terminal" evidence="13">
    <location>
        <begin position="16"/>
        <end position="270"/>
    </location>
</feature>
<keyword evidence="16" id="KW-1185">Reference proteome</keyword>
<evidence type="ECO:0000256" key="8">
    <source>
        <dbReference type="ARBA" id="ARBA00022840"/>
    </source>
</evidence>
<dbReference type="InterPro" id="IPR018485">
    <property type="entry name" value="FGGY_C"/>
</dbReference>
<dbReference type="Proteomes" id="UP000291343">
    <property type="component" value="Unassembled WGS sequence"/>
</dbReference>
<dbReference type="InterPro" id="IPR000577">
    <property type="entry name" value="Carb_kinase_FGGY"/>
</dbReference>
<evidence type="ECO:0000256" key="10">
    <source>
        <dbReference type="ARBA" id="ARBA00052101"/>
    </source>
</evidence>
<keyword evidence="8" id="KW-0067">ATP-binding</keyword>
<evidence type="ECO:0000256" key="12">
    <source>
        <dbReference type="RuleBase" id="RU003733"/>
    </source>
</evidence>
<keyword evidence="7" id="KW-0319">Glycerol metabolism</keyword>
<dbReference type="NCBIfam" id="TIGR01311">
    <property type="entry name" value="glycerol_kin"/>
    <property type="match status" value="1"/>
</dbReference>
<dbReference type="PANTHER" id="PTHR10196">
    <property type="entry name" value="SUGAR KINASE"/>
    <property type="match status" value="1"/>
</dbReference>
<dbReference type="FunFam" id="3.30.420.40:FF:000177">
    <property type="entry name" value="Glycerol kinase"/>
    <property type="match status" value="1"/>
</dbReference>
<evidence type="ECO:0000256" key="7">
    <source>
        <dbReference type="ARBA" id="ARBA00022798"/>
    </source>
</evidence>
<gene>
    <name evidence="15" type="ORF">LSTR_LSTR010836</name>
</gene>
<dbReference type="PROSITE" id="PS00445">
    <property type="entry name" value="FGGY_KINASES_2"/>
    <property type="match status" value="1"/>
</dbReference>
<dbReference type="Pfam" id="PF00370">
    <property type="entry name" value="FGGY_N"/>
    <property type="match status" value="1"/>
</dbReference>
<dbReference type="FunFam" id="3.30.420.40:FF:000108">
    <property type="entry name" value="Glycerol kinase, glycosomal"/>
    <property type="match status" value="1"/>
</dbReference>
<evidence type="ECO:0000256" key="5">
    <source>
        <dbReference type="ARBA" id="ARBA00022741"/>
    </source>
</evidence>
<reference evidence="15 16" key="1">
    <citation type="journal article" date="2017" name="Gigascience">
        <title>Genome sequence of the small brown planthopper, Laodelphax striatellus.</title>
        <authorList>
            <person name="Zhu J."/>
            <person name="Jiang F."/>
            <person name="Wang X."/>
            <person name="Yang P."/>
            <person name="Bao Y."/>
            <person name="Zhao W."/>
            <person name="Wang W."/>
            <person name="Lu H."/>
            <person name="Wang Q."/>
            <person name="Cui N."/>
            <person name="Li J."/>
            <person name="Chen X."/>
            <person name="Luo L."/>
            <person name="Yu J."/>
            <person name="Kang L."/>
            <person name="Cui F."/>
        </authorList>
    </citation>
    <scope>NUCLEOTIDE SEQUENCE [LARGE SCALE GENOMIC DNA]</scope>
    <source>
        <strain evidence="15">Lst14</strain>
    </source>
</reference>
<dbReference type="InterPro" id="IPR043129">
    <property type="entry name" value="ATPase_NBD"/>
</dbReference>
<evidence type="ECO:0000256" key="3">
    <source>
        <dbReference type="ARBA" id="ARBA00012099"/>
    </source>
</evidence>
<dbReference type="PROSITE" id="PS00933">
    <property type="entry name" value="FGGY_KINASES_1"/>
    <property type="match status" value="1"/>
</dbReference>
<dbReference type="InParanoid" id="A0A482WT10"/>
<comment type="pathway">
    <text evidence="1">Polyol metabolism; glycerol degradation via glycerol kinase pathway; sn-glycerol 3-phosphate from glycerol: step 1/1.</text>
</comment>
<dbReference type="InterPro" id="IPR005999">
    <property type="entry name" value="Glycerol_kin"/>
</dbReference>
<evidence type="ECO:0000313" key="16">
    <source>
        <dbReference type="Proteomes" id="UP000291343"/>
    </source>
</evidence>
<evidence type="ECO:0000256" key="9">
    <source>
        <dbReference type="ARBA" id="ARBA00043149"/>
    </source>
</evidence>
<evidence type="ECO:0000256" key="1">
    <source>
        <dbReference type="ARBA" id="ARBA00005190"/>
    </source>
</evidence>
<dbReference type="OrthoDB" id="5422795at2759"/>
<proteinExistence type="inferred from homology"/>
<evidence type="ECO:0000256" key="4">
    <source>
        <dbReference type="ARBA" id="ARBA00022679"/>
    </source>
</evidence>
<dbReference type="SMR" id="A0A482WT10"/>
<dbReference type="InterPro" id="IPR018483">
    <property type="entry name" value="Carb_kinase_FGGY_CS"/>
</dbReference>
<dbReference type="GO" id="GO:0006641">
    <property type="term" value="P:triglyceride metabolic process"/>
    <property type="evidence" value="ECO:0007669"/>
    <property type="project" value="TreeGrafter"/>
</dbReference>
<dbReference type="GO" id="GO:0004370">
    <property type="term" value="F:glycerol kinase activity"/>
    <property type="evidence" value="ECO:0007669"/>
    <property type="project" value="UniProtKB-EC"/>
</dbReference>
<dbReference type="GO" id="GO:0005524">
    <property type="term" value="F:ATP binding"/>
    <property type="evidence" value="ECO:0007669"/>
    <property type="project" value="UniProtKB-KW"/>
</dbReference>
<keyword evidence="4 12" id="KW-0808">Transferase</keyword>
<evidence type="ECO:0000256" key="11">
    <source>
        <dbReference type="ARBA" id="ARBA00071571"/>
    </source>
</evidence>
<dbReference type="CDD" id="cd07792">
    <property type="entry name" value="ASKHA_NBD_FGGY_GK1-3-like"/>
    <property type="match status" value="1"/>
</dbReference>
<sequence length="529" mass="58104">MPVSRGSISGSFGPLVGAIDEGTSSTRFIVFSANTSTVVASHQVTIKQICPKEGWVEQDPNEILSAVLTTIEKTKDILQMKGIEAEELAAVGITNQRETTVMWDSITGEPLHNAIVWLDARTAPTVDQMLEKLPNRLKSYLQPLCGLPLSPYFSALKIRWLIDNIPSISEAVEKKRCLFGTIDTWLIWNLTGGREGGVHITDVTNASRTMLMNIQTLKWDSTLCRFFNIPTDILPKICSSSEIYGYIKKGALAKIPISGCLGDQHAALLGQMCFKQGQAKGTFGTGCFLLYNTGPNRVESTHGLVTTVAWKLGNASPVYALEGSVAIAGAAINWLKDNVNLIEDVTEVEELANRNGHTGDVYFIPAFSGLYAPYWRPDARGVICGITEDTDRSHIIRATLEAICFQARDILEAMYNDCGITLKRLKVDGGMTQNNLLMQLQADLCGIPVARPKMVEITALGAAMAAGSAEGIKVWDLESTQDETFVDTFHPVITEEERDSRYEKWKMAVRRSFGWDTCITPQHSSTTLT</sequence>
<dbReference type="InterPro" id="IPR018484">
    <property type="entry name" value="FGGY_N"/>
</dbReference>
<feature type="domain" description="Carbohydrate kinase FGGY C-terminal" evidence="14">
    <location>
        <begin position="281"/>
        <end position="469"/>
    </location>
</feature>
<comment type="caution">
    <text evidence="15">The sequence shown here is derived from an EMBL/GenBank/DDBJ whole genome shotgun (WGS) entry which is preliminary data.</text>
</comment>
<dbReference type="GO" id="GO:0019563">
    <property type="term" value="P:glycerol catabolic process"/>
    <property type="evidence" value="ECO:0007669"/>
    <property type="project" value="UniProtKB-UniPathway"/>
</dbReference>
<dbReference type="Gene3D" id="3.30.420.40">
    <property type="match status" value="2"/>
</dbReference>
<evidence type="ECO:0000256" key="2">
    <source>
        <dbReference type="ARBA" id="ARBA00009156"/>
    </source>
</evidence>
<keyword evidence="5" id="KW-0547">Nucleotide-binding</keyword>
<name>A0A482WT10_LAOST</name>
<organism evidence="15 16">
    <name type="scientific">Laodelphax striatellus</name>
    <name type="common">Small brown planthopper</name>
    <name type="synonym">Delphax striatella</name>
    <dbReference type="NCBI Taxonomy" id="195883"/>
    <lineage>
        <taxon>Eukaryota</taxon>
        <taxon>Metazoa</taxon>
        <taxon>Ecdysozoa</taxon>
        <taxon>Arthropoda</taxon>
        <taxon>Hexapoda</taxon>
        <taxon>Insecta</taxon>
        <taxon>Pterygota</taxon>
        <taxon>Neoptera</taxon>
        <taxon>Paraneoptera</taxon>
        <taxon>Hemiptera</taxon>
        <taxon>Auchenorrhyncha</taxon>
        <taxon>Fulgoroidea</taxon>
        <taxon>Delphacidae</taxon>
        <taxon>Criomorphinae</taxon>
        <taxon>Laodelphax</taxon>
    </lineage>
</organism>
<dbReference type="EMBL" id="QKKF02026418">
    <property type="protein sequence ID" value="RZF36416.1"/>
    <property type="molecule type" value="Genomic_DNA"/>
</dbReference>
<evidence type="ECO:0000256" key="6">
    <source>
        <dbReference type="ARBA" id="ARBA00022777"/>
    </source>
</evidence>
<keyword evidence="6 12" id="KW-0418">Kinase</keyword>
<dbReference type="GO" id="GO:0005739">
    <property type="term" value="C:mitochondrion"/>
    <property type="evidence" value="ECO:0007669"/>
    <property type="project" value="TreeGrafter"/>
</dbReference>
<dbReference type="STRING" id="195883.A0A482WT10"/>
<dbReference type="FunCoup" id="A0A482WT10">
    <property type="interactions" value="441"/>
</dbReference>
<evidence type="ECO:0000259" key="13">
    <source>
        <dbReference type="Pfam" id="PF00370"/>
    </source>
</evidence>
<dbReference type="SUPFAM" id="SSF53067">
    <property type="entry name" value="Actin-like ATPase domain"/>
    <property type="match status" value="2"/>
</dbReference>
<dbReference type="PIRSF" id="PIRSF000538">
    <property type="entry name" value="GlpK"/>
    <property type="match status" value="1"/>
</dbReference>